<dbReference type="Proteomes" id="UP000494109">
    <property type="component" value="Unassembled WGS sequence"/>
</dbReference>
<dbReference type="AlphaFoldDB" id="A0A6P3B0G4"/>
<dbReference type="EMBL" id="CABVQS010000025">
    <property type="protein sequence ID" value="VWD49366.1"/>
    <property type="molecule type" value="Genomic_DNA"/>
</dbReference>
<name>A0A6P3B0G4_9BURK</name>
<reference evidence="1 2" key="1">
    <citation type="submission" date="2019-09" db="EMBL/GenBank/DDBJ databases">
        <authorList>
            <person name="Depoorter E."/>
        </authorList>
    </citation>
    <scope>NUCLEOTIDE SEQUENCE [LARGE SCALE GENOMIC DNA]</scope>
    <source>
        <strain evidence="1">R-71033</strain>
    </source>
</reference>
<organism evidence="1 2">
    <name type="scientific">Burkholderia contaminans</name>
    <dbReference type="NCBI Taxonomy" id="488447"/>
    <lineage>
        <taxon>Bacteria</taxon>
        <taxon>Pseudomonadati</taxon>
        <taxon>Pseudomonadota</taxon>
        <taxon>Betaproteobacteria</taxon>
        <taxon>Burkholderiales</taxon>
        <taxon>Burkholderiaceae</taxon>
        <taxon>Burkholderia</taxon>
        <taxon>Burkholderia cepacia complex</taxon>
    </lineage>
</organism>
<gene>
    <name evidence="1" type="ORF">BCO71033_05193</name>
</gene>
<sequence length="96" mass="11460">MTIKLSLFFALPPARRIGSRHYINERGLAKITPLKYEQTYCGNFDLEPSNSRPNNNDNFRFQGFIFEPDKARQKLEYHDERMKQSPVEFQNFKQDE</sequence>
<dbReference type="RefSeq" id="WP_144020754.1">
    <property type="nucleotide sequence ID" value="NZ_CABVQS010000025.1"/>
</dbReference>
<protein>
    <submittedName>
        <fullName evidence="1">Uncharacterized protein</fullName>
    </submittedName>
</protein>
<proteinExistence type="predicted"/>
<evidence type="ECO:0000313" key="1">
    <source>
        <dbReference type="EMBL" id="VWD49366.1"/>
    </source>
</evidence>
<accession>A0A6P3B0G4</accession>
<evidence type="ECO:0000313" key="2">
    <source>
        <dbReference type="Proteomes" id="UP000494109"/>
    </source>
</evidence>